<dbReference type="NCBIfam" id="TIGR00805">
    <property type="entry name" value="oat"/>
    <property type="match status" value="1"/>
</dbReference>
<evidence type="ECO:0000313" key="11">
    <source>
        <dbReference type="Ensembl" id="ENSSORP00005003561.1"/>
    </source>
</evidence>
<dbReference type="InterPro" id="IPR004156">
    <property type="entry name" value="OATP"/>
</dbReference>
<evidence type="ECO:0000256" key="1">
    <source>
        <dbReference type="ARBA" id="ARBA00004651"/>
    </source>
</evidence>
<reference evidence="11" key="2">
    <citation type="submission" date="2025-08" db="UniProtKB">
        <authorList>
            <consortium name="Ensembl"/>
        </authorList>
    </citation>
    <scope>IDENTIFICATION</scope>
</reference>
<dbReference type="SUPFAM" id="SSF100895">
    <property type="entry name" value="Kazal-type serine protease inhibitors"/>
    <property type="match status" value="1"/>
</dbReference>
<comment type="similarity">
    <text evidence="2 8">Belongs to the organo anion transporter (TC 2.A.60) family.</text>
</comment>
<dbReference type="PANTHER" id="PTHR11388">
    <property type="entry name" value="ORGANIC ANION TRANSPORTER"/>
    <property type="match status" value="1"/>
</dbReference>
<dbReference type="FunFam" id="3.30.60.30:FF:000069">
    <property type="entry name" value="Solute carrier organic anion transporter family member"/>
    <property type="match status" value="1"/>
</dbReference>
<dbReference type="GO" id="GO:0043252">
    <property type="term" value="P:sodium-independent organic anion transport"/>
    <property type="evidence" value="ECO:0007669"/>
    <property type="project" value="TreeGrafter"/>
</dbReference>
<dbReference type="GO" id="GO:0006811">
    <property type="term" value="P:monoatomic ion transport"/>
    <property type="evidence" value="ECO:0007669"/>
    <property type="project" value="UniProtKB-KW"/>
</dbReference>
<feature type="transmembrane region" description="Helical" evidence="8">
    <location>
        <begin position="88"/>
        <end position="109"/>
    </location>
</feature>
<evidence type="ECO:0000256" key="2">
    <source>
        <dbReference type="ARBA" id="ARBA00009657"/>
    </source>
</evidence>
<protein>
    <recommendedName>
        <fullName evidence="8">Solute carrier organic anion transporter family member</fullName>
    </recommendedName>
</protein>
<evidence type="ECO:0000259" key="10">
    <source>
        <dbReference type="PROSITE" id="PS51465"/>
    </source>
</evidence>
<dbReference type="SUPFAM" id="SSF103473">
    <property type="entry name" value="MFS general substrate transporter"/>
    <property type="match status" value="1"/>
</dbReference>
<feature type="transmembrane region" description="Helical" evidence="8">
    <location>
        <begin position="152"/>
        <end position="170"/>
    </location>
</feature>
<dbReference type="GO" id="GO:0015132">
    <property type="term" value="F:prostaglandin transmembrane transporter activity"/>
    <property type="evidence" value="ECO:0007669"/>
    <property type="project" value="TreeGrafter"/>
</dbReference>
<evidence type="ECO:0000256" key="7">
    <source>
        <dbReference type="ARBA" id="ARBA00023157"/>
    </source>
</evidence>
<feature type="transmembrane region" description="Helical" evidence="8">
    <location>
        <begin position="583"/>
        <end position="603"/>
    </location>
</feature>
<dbReference type="Ensembl" id="ENSSORT00005003662.1">
    <property type="protein sequence ID" value="ENSSORP00005003561.1"/>
    <property type="gene ID" value="ENSSORG00005002132.1"/>
</dbReference>
<keyword evidence="8" id="KW-0813">Transport</keyword>
<dbReference type="Gene3D" id="1.20.1250.20">
    <property type="entry name" value="MFS general substrate transporter like domains"/>
    <property type="match status" value="1"/>
</dbReference>
<reference evidence="11" key="3">
    <citation type="submission" date="2025-09" db="UniProtKB">
        <authorList>
            <consortium name="Ensembl"/>
        </authorList>
    </citation>
    <scope>IDENTIFICATION</scope>
</reference>
<comment type="subcellular location">
    <subcellularLocation>
        <location evidence="1 8">Cell membrane</location>
        <topology evidence="1 8">Multi-pass membrane protein</topology>
    </subcellularLocation>
</comment>
<organism evidence="11 12">
    <name type="scientific">Sphaeramia orbicularis</name>
    <name type="common">orbiculate cardinalfish</name>
    <dbReference type="NCBI Taxonomy" id="375764"/>
    <lineage>
        <taxon>Eukaryota</taxon>
        <taxon>Metazoa</taxon>
        <taxon>Chordata</taxon>
        <taxon>Craniata</taxon>
        <taxon>Vertebrata</taxon>
        <taxon>Euteleostomi</taxon>
        <taxon>Actinopterygii</taxon>
        <taxon>Neopterygii</taxon>
        <taxon>Teleostei</taxon>
        <taxon>Neoteleostei</taxon>
        <taxon>Acanthomorphata</taxon>
        <taxon>Gobiaria</taxon>
        <taxon>Kurtiformes</taxon>
        <taxon>Apogonoidei</taxon>
        <taxon>Apogonidae</taxon>
        <taxon>Apogoninae</taxon>
        <taxon>Sphaeramia</taxon>
    </lineage>
</organism>
<evidence type="ECO:0000256" key="8">
    <source>
        <dbReference type="RuleBase" id="RU362056"/>
    </source>
</evidence>
<accession>A0A672YG62</accession>
<dbReference type="InterPro" id="IPR036058">
    <property type="entry name" value="Kazal_dom_sf"/>
</dbReference>
<feature type="transmembrane region" description="Helical" evidence="8">
    <location>
        <begin position="59"/>
        <end position="81"/>
    </location>
</feature>
<gene>
    <name evidence="11" type="primary">slco2a1</name>
</gene>
<feature type="transmembrane region" description="Helical" evidence="8">
    <location>
        <begin position="378"/>
        <end position="399"/>
    </location>
</feature>
<feature type="domain" description="Kazal-like" evidence="10">
    <location>
        <begin position="414"/>
        <end position="473"/>
    </location>
</feature>
<reference evidence="11" key="1">
    <citation type="submission" date="2019-06" db="EMBL/GenBank/DDBJ databases">
        <authorList>
            <consortium name="Wellcome Sanger Institute Data Sharing"/>
        </authorList>
    </citation>
    <scope>NUCLEOTIDE SEQUENCE [LARGE SCALE GENOMIC DNA]</scope>
</reference>
<evidence type="ECO:0000256" key="3">
    <source>
        <dbReference type="ARBA" id="ARBA00022475"/>
    </source>
</evidence>
<keyword evidence="6 8" id="KW-0472">Membrane</keyword>
<evidence type="ECO:0000256" key="6">
    <source>
        <dbReference type="ARBA" id="ARBA00023136"/>
    </source>
</evidence>
<keyword evidence="3" id="KW-1003">Cell membrane</keyword>
<dbReference type="InterPro" id="IPR002350">
    <property type="entry name" value="Kazal_dom"/>
</dbReference>
<feature type="transmembrane region" description="Helical" evidence="8">
    <location>
        <begin position="308"/>
        <end position="330"/>
    </location>
</feature>
<dbReference type="PROSITE" id="PS51465">
    <property type="entry name" value="KAZAL_2"/>
    <property type="match status" value="1"/>
</dbReference>
<feature type="transmembrane region" description="Helical" evidence="8">
    <location>
        <begin position="342"/>
        <end position="366"/>
    </location>
</feature>
<feature type="transmembrane region" description="Helical" evidence="8">
    <location>
        <begin position="191"/>
        <end position="217"/>
    </location>
</feature>
<feature type="compositionally biased region" description="Basic and acidic residues" evidence="9">
    <location>
        <begin position="656"/>
        <end position="665"/>
    </location>
</feature>
<evidence type="ECO:0000313" key="12">
    <source>
        <dbReference type="Proteomes" id="UP000472271"/>
    </source>
</evidence>
<dbReference type="PANTHER" id="PTHR11388:SF14">
    <property type="entry name" value="SOLUTE CARRIER ORGANIC ANION TRANSPORTER FAMILY MEMBER 2A1"/>
    <property type="match status" value="1"/>
</dbReference>
<keyword evidence="4 8" id="KW-0812">Transmembrane</keyword>
<keyword evidence="12" id="KW-1185">Reference proteome</keyword>
<dbReference type="Gene3D" id="3.30.60.30">
    <property type="match status" value="1"/>
</dbReference>
<dbReference type="GO" id="GO:0015347">
    <property type="term" value="F:sodium-independent organic anion transmembrane transporter activity"/>
    <property type="evidence" value="ECO:0007669"/>
    <property type="project" value="TreeGrafter"/>
</dbReference>
<feature type="transmembrane region" description="Helical" evidence="8">
    <location>
        <begin position="533"/>
        <end position="554"/>
    </location>
</feature>
<sequence length="665" mass="74432">MDKHPFKELNRPRRRCFTMKLFVLCHGFLQFAQLMYSAYFKSTITTIERRFGLSSSSSATITAFHEISNTCLIIFMSYFGSRVHRPRFIGVGGLVMGFSALFMTLPHFVSKPYEYDSVLHDHHDICSPVRNSSNNATCDIDKTSRLSDSEHVLILMGFAQLTFGIGTVPIQPFGISYIDDFSSSGGSSLNMGLMFALSVFGPAFGFVVSSGMLRIYVDVDKTGFGAEQELTPSDPRWVGAWWIGLLINAAILFITSIPFFYFPRKMPPEENVVGPESNVNDDFTDDVSFCKFIARFPRRLLSFLLNPLYMLMVLAQCCFSSVVAGLSTFLNKYLEQQYSVPLGYSSLLVGLGNLPAAAVGILFGGFLLKMNVIPPKRIVVFCVAVLMISTVICIPLFFLGCPNQKVTEVNYNLNGSLSRCYSSCSCPESAFNPVCGSDGIEYVSPCHAGCSGFTRDPNNTHKVQMYTDCKCVSGNLTEAKPTPCPKVCPSYLIFIVISLIACAALVGNFAYVPMYKILLSHSLHEEKPFALGIQFLVIRMLAWIPAPVVFGKVIDLSCTWWKRMCGKKRSCAYYDNYLFRNRYIGLQVGYKLLGITMLLLYIWKSKGRREYNLRRDGELMQHQEDGVDIRNGELRQNHEGSLERKNGGMMHSLENSAERKNGDVL</sequence>
<proteinExistence type="inferred from homology"/>
<dbReference type="AlphaFoldDB" id="A0A672YG62"/>
<keyword evidence="5 8" id="KW-1133">Transmembrane helix</keyword>
<dbReference type="InterPro" id="IPR036259">
    <property type="entry name" value="MFS_trans_sf"/>
</dbReference>
<evidence type="ECO:0000256" key="4">
    <source>
        <dbReference type="ARBA" id="ARBA00022692"/>
    </source>
</evidence>
<feature type="region of interest" description="Disordered" evidence="9">
    <location>
        <begin position="640"/>
        <end position="665"/>
    </location>
</feature>
<dbReference type="Pfam" id="PF03137">
    <property type="entry name" value="OATP"/>
    <property type="match status" value="1"/>
</dbReference>
<feature type="transmembrane region" description="Helical" evidence="8">
    <location>
        <begin position="491"/>
        <end position="512"/>
    </location>
</feature>
<dbReference type="Proteomes" id="UP000472271">
    <property type="component" value="Chromosome 4"/>
</dbReference>
<dbReference type="Pfam" id="PF07648">
    <property type="entry name" value="Kazal_2"/>
    <property type="match status" value="1"/>
</dbReference>
<dbReference type="OrthoDB" id="5062115at2759"/>
<keyword evidence="7" id="KW-1015">Disulfide bond</keyword>
<evidence type="ECO:0000256" key="9">
    <source>
        <dbReference type="SAM" id="MobiDB-lite"/>
    </source>
</evidence>
<dbReference type="GO" id="GO:0016323">
    <property type="term" value="C:basolateral plasma membrane"/>
    <property type="evidence" value="ECO:0007669"/>
    <property type="project" value="TreeGrafter"/>
</dbReference>
<name>A0A672YG62_9TELE</name>
<feature type="transmembrane region" description="Helical" evidence="8">
    <location>
        <begin position="237"/>
        <end position="262"/>
    </location>
</feature>
<dbReference type="InParanoid" id="A0A672YG62"/>
<feature type="transmembrane region" description="Helical" evidence="8">
    <location>
        <begin position="21"/>
        <end position="39"/>
    </location>
</feature>
<evidence type="ECO:0000256" key="5">
    <source>
        <dbReference type="ARBA" id="ARBA00022989"/>
    </source>
</evidence>
<keyword evidence="8" id="KW-0406">Ion transport</keyword>